<evidence type="ECO:0000256" key="5">
    <source>
        <dbReference type="ARBA" id="ARBA00022824"/>
    </source>
</evidence>
<comment type="similarity">
    <text evidence="2">Belongs to the RETREG family.</text>
</comment>
<dbReference type="GO" id="GO:0061709">
    <property type="term" value="P:reticulophagy"/>
    <property type="evidence" value="ECO:0007669"/>
    <property type="project" value="InterPro"/>
</dbReference>
<name>A0A2P2I0S4_9CRUS</name>
<proteinExistence type="evidence at transcript level"/>
<dbReference type="GO" id="GO:0005789">
    <property type="term" value="C:endoplasmic reticulum membrane"/>
    <property type="evidence" value="ECO:0007669"/>
    <property type="project" value="UniProtKB-SubCell"/>
</dbReference>
<evidence type="ECO:0000256" key="1">
    <source>
        <dbReference type="ARBA" id="ARBA00004477"/>
    </source>
</evidence>
<protein>
    <submittedName>
        <fullName evidence="12">Reticulophagy receptor Fam134b-like</fullName>
    </submittedName>
</protein>
<evidence type="ECO:0000256" key="2">
    <source>
        <dbReference type="ARBA" id="ARBA00006299"/>
    </source>
</evidence>
<keyword evidence="4 10" id="KW-0812">Transmembrane</keyword>
<evidence type="ECO:0000256" key="9">
    <source>
        <dbReference type="SAM" id="MobiDB-lite"/>
    </source>
</evidence>
<keyword evidence="6 10" id="KW-1133">Transmembrane helix</keyword>
<evidence type="ECO:0000256" key="4">
    <source>
        <dbReference type="ARBA" id="ARBA00022692"/>
    </source>
</evidence>
<evidence type="ECO:0000256" key="3">
    <source>
        <dbReference type="ARBA" id="ARBA00022553"/>
    </source>
</evidence>
<feature type="compositionally biased region" description="Polar residues" evidence="9">
    <location>
        <begin position="237"/>
        <end position="246"/>
    </location>
</feature>
<sequence length="577" mass="62636">MESLYNSIRNIWPLKKIGLFSDTSDVKQEFVVQPGHQITAVLQPWESYVITTQSLMIWEKPTRSVIALLLINIIFWLTVWIEPKPYFLLGSAALGVFLHQQWVYSIWPEIRVPLQPGKRPPHYSDEWLLLNPSVLSVPEIGALVDQWLSAVRGWRDACLNMRTHRPALFCVCSCSVFNVLLLAGQLVSGTAILYAAIMTSILAPGAHRFVAPAVREKCCAVIATLKQKYWHKLSFGSSNRDGSADSSPDELSEFLPETGTEEADAALTVPLLSADPPEVVQVRTAAHKQHKDAAVSSYVTADAAQRHGGYYADHFEEQQHGPRQLRATPAMLQLQSSPYGSLSPHIPTHSELPSVSDSSDDDEQEEFMHGLVFDSIRKTPRGNMPASGPISRYSDASFGGQESLRYDDDEMDASQTTREIGGVPGNSQLYAAANLTNAPSGGASGAAAMQTIASTLLQYPQAGGEMAGALLSTLGQSVFSSVVGNVKEALNNAAAEDAAATEERARRRAAGGLDTTDGACHDATDAASAVSKRTKSEGTSGVRRSARKNNPAVSYLEEDSEEEHDDFEMISDDESSE</sequence>
<keyword evidence="8 10" id="KW-0472">Membrane</keyword>
<feature type="region of interest" description="Disordered" evidence="9">
    <location>
        <begin position="237"/>
        <end position="258"/>
    </location>
</feature>
<dbReference type="Pfam" id="PF24456">
    <property type="entry name" value="RHD_RETREG1-3"/>
    <property type="match status" value="1"/>
</dbReference>
<comment type="subcellular location">
    <subcellularLocation>
        <location evidence="1">Endoplasmic reticulum membrane</location>
        <topology evidence="1">Multi-pass membrane protein</topology>
    </subcellularLocation>
</comment>
<feature type="transmembrane region" description="Helical" evidence="10">
    <location>
        <begin position="64"/>
        <end position="81"/>
    </location>
</feature>
<dbReference type="AlphaFoldDB" id="A0A2P2I0S4"/>
<dbReference type="PANTHER" id="PTHR28659">
    <property type="entry name" value="RETICULON-LIKE PROTEIN"/>
    <property type="match status" value="1"/>
</dbReference>
<keyword evidence="3" id="KW-0597">Phosphoprotein</keyword>
<keyword evidence="7" id="KW-0072">Autophagy</keyword>
<keyword evidence="5" id="KW-0256">Endoplasmic reticulum</keyword>
<feature type="domain" description="RETREG1-3/ARL6IP-like N-terminal reticulon-homology" evidence="11">
    <location>
        <begin position="44"/>
        <end position="206"/>
    </location>
</feature>
<evidence type="ECO:0000256" key="6">
    <source>
        <dbReference type="ARBA" id="ARBA00022989"/>
    </source>
</evidence>
<dbReference type="EMBL" id="IACF01001807">
    <property type="protein sequence ID" value="LAB67486.1"/>
    <property type="molecule type" value="mRNA"/>
</dbReference>
<feature type="region of interest" description="Disordered" evidence="9">
    <location>
        <begin position="496"/>
        <end position="577"/>
    </location>
</feature>
<reference evidence="12" key="1">
    <citation type="journal article" date="2018" name="Biosci. Biotechnol. Biochem.">
        <title>Polysaccharide hydrolase of the hadal zone amphipods Hirondellea gigas.</title>
        <authorList>
            <person name="Kobayashi H."/>
            <person name="Nagahama T."/>
            <person name="Arai W."/>
            <person name="Sasagawa Y."/>
            <person name="Umeda M."/>
            <person name="Hayashi T."/>
            <person name="Nikaido I."/>
            <person name="Watanabe H."/>
            <person name="Oguri K."/>
            <person name="Kitazato H."/>
            <person name="Fujioka K."/>
            <person name="Kido Y."/>
            <person name="Takami H."/>
        </authorList>
    </citation>
    <scope>NUCLEOTIDE SEQUENCE</scope>
    <source>
        <tissue evidence="12">Whole body</tissue>
    </source>
</reference>
<dbReference type="InterPro" id="IPR057282">
    <property type="entry name" value="RETREG1-3-like_RHD"/>
</dbReference>
<evidence type="ECO:0000256" key="10">
    <source>
        <dbReference type="SAM" id="Phobius"/>
    </source>
</evidence>
<evidence type="ECO:0000256" key="7">
    <source>
        <dbReference type="ARBA" id="ARBA00023006"/>
    </source>
</evidence>
<dbReference type="PANTHER" id="PTHR28659:SF2">
    <property type="entry name" value="RETICULON-LIKE PROTEIN"/>
    <property type="match status" value="1"/>
</dbReference>
<keyword evidence="12" id="KW-0675">Receptor</keyword>
<evidence type="ECO:0000313" key="12">
    <source>
        <dbReference type="EMBL" id="LAB67486.1"/>
    </source>
</evidence>
<feature type="region of interest" description="Disordered" evidence="9">
    <location>
        <begin position="378"/>
        <end position="398"/>
    </location>
</feature>
<evidence type="ECO:0000259" key="11">
    <source>
        <dbReference type="Pfam" id="PF24456"/>
    </source>
</evidence>
<evidence type="ECO:0000256" key="8">
    <source>
        <dbReference type="ARBA" id="ARBA00023136"/>
    </source>
</evidence>
<dbReference type="InterPro" id="IPR043384">
    <property type="entry name" value="RETREG1/3"/>
</dbReference>
<accession>A0A2P2I0S4</accession>
<organism evidence="12">
    <name type="scientific">Hirondellea gigas</name>
    <dbReference type="NCBI Taxonomy" id="1518452"/>
    <lineage>
        <taxon>Eukaryota</taxon>
        <taxon>Metazoa</taxon>
        <taxon>Ecdysozoa</taxon>
        <taxon>Arthropoda</taxon>
        <taxon>Crustacea</taxon>
        <taxon>Multicrustacea</taxon>
        <taxon>Malacostraca</taxon>
        <taxon>Eumalacostraca</taxon>
        <taxon>Peracarida</taxon>
        <taxon>Amphipoda</taxon>
        <taxon>Amphilochidea</taxon>
        <taxon>Lysianassida</taxon>
        <taxon>Lysianassidira</taxon>
        <taxon>Lysianassoidea</taxon>
        <taxon>Lysianassidae</taxon>
        <taxon>Hirondellea</taxon>
    </lineage>
</organism>
<feature type="compositionally biased region" description="Acidic residues" evidence="9">
    <location>
        <begin position="556"/>
        <end position="577"/>
    </location>
</feature>